<dbReference type="Proteomes" id="UP000005317">
    <property type="component" value="Unassembled WGS sequence"/>
</dbReference>
<keyword evidence="1" id="KW-0732">Signal</keyword>
<keyword evidence="3" id="KW-1185">Reference proteome</keyword>
<evidence type="ECO:0000313" key="2">
    <source>
        <dbReference type="EMBL" id="EIJ35445.1"/>
    </source>
</evidence>
<proteinExistence type="predicted"/>
<feature type="chain" id="PRO_5024901922" evidence="1">
    <location>
        <begin position="25"/>
        <end position="44"/>
    </location>
</feature>
<evidence type="ECO:0000256" key="1">
    <source>
        <dbReference type="SAM" id="SignalP"/>
    </source>
</evidence>
<sequence precursor="true">MKKLLKLVVTSTITFFLISIPLFAAADGDSKDIAQMTQRADLVF</sequence>
<organism evidence="2 3">
    <name type="scientific">Thiothrix nivea (strain ATCC 35100 / DSM 5205 / JP2)</name>
    <dbReference type="NCBI Taxonomy" id="870187"/>
    <lineage>
        <taxon>Bacteria</taxon>
        <taxon>Pseudomonadati</taxon>
        <taxon>Pseudomonadota</taxon>
        <taxon>Gammaproteobacteria</taxon>
        <taxon>Thiotrichales</taxon>
        <taxon>Thiotrichaceae</taxon>
        <taxon>Thiothrix</taxon>
    </lineage>
</organism>
<dbReference type="EMBL" id="JH651384">
    <property type="protein sequence ID" value="EIJ35445.1"/>
    <property type="molecule type" value="Genomic_DNA"/>
</dbReference>
<reference evidence="3" key="1">
    <citation type="journal article" date="2011" name="Stand. Genomic Sci.">
        <title>Genome sequence of the filamentous, gliding Thiothrix nivea neotype strain (JP2(T)).</title>
        <authorList>
            <person name="Lapidus A."/>
            <person name="Nolan M."/>
            <person name="Lucas S."/>
            <person name="Glavina Del Rio T."/>
            <person name="Tice H."/>
            <person name="Cheng J.F."/>
            <person name="Tapia R."/>
            <person name="Han C."/>
            <person name="Goodwin L."/>
            <person name="Pitluck S."/>
            <person name="Liolios K."/>
            <person name="Pagani I."/>
            <person name="Ivanova N."/>
            <person name="Huntemann M."/>
            <person name="Mavromatis K."/>
            <person name="Mikhailova N."/>
            <person name="Pati A."/>
            <person name="Chen A."/>
            <person name="Palaniappan K."/>
            <person name="Land M."/>
            <person name="Brambilla E.M."/>
            <person name="Rohde M."/>
            <person name="Abt B."/>
            <person name="Verbarg S."/>
            <person name="Goker M."/>
            <person name="Bristow J."/>
            <person name="Eisen J.A."/>
            <person name="Markowitz V."/>
            <person name="Hugenholtz P."/>
            <person name="Kyrpides N.C."/>
            <person name="Klenk H.P."/>
            <person name="Woyke T."/>
        </authorList>
    </citation>
    <scope>NUCLEOTIDE SEQUENCE [LARGE SCALE GENOMIC DNA]</scope>
    <source>
        <strain evidence="3">ATCC 35100 / DSM 5205 / JP2</strain>
    </source>
</reference>
<dbReference type="AlphaFoldDB" id="A0A656HKA2"/>
<name>A0A656HKA2_THINJ</name>
<feature type="signal peptide" evidence="1">
    <location>
        <begin position="1"/>
        <end position="24"/>
    </location>
</feature>
<gene>
    <name evidence="2" type="ORF">Thini_2915</name>
</gene>
<protein>
    <submittedName>
        <fullName evidence="2">Uncharacterized protein</fullName>
    </submittedName>
</protein>
<accession>A0A656HKA2</accession>
<evidence type="ECO:0000313" key="3">
    <source>
        <dbReference type="Proteomes" id="UP000005317"/>
    </source>
</evidence>